<dbReference type="GO" id="GO:0005869">
    <property type="term" value="C:dynactin complex"/>
    <property type="evidence" value="ECO:0007669"/>
    <property type="project" value="InterPro"/>
</dbReference>
<evidence type="ECO:0000256" key="1">
    <source>
        <dbReference type="ARBA" id="ARBA00004300"/>
    </source>
</evidence>
<proteinExistence type="inferred from homology"/>
<name>A0A6M2DIL9_XENCH</name>
<evidence type="ECO:0000256" key="2">
    <source>
        <dbReference type="ARBA" id="ARBA00004529"/>
    </source>
</evidence>
<evidence type="ECO:0000256" key="5">
    <source>
        <dbReference type="ARBA" id="ARBA00022490"/>
    </source>
</evidence>
<comment type="subunit">
    <text evidence="14">Subunit of dynactin, a multiprotein complex part of a tripartite complex with dynein and a adapter, such as BICDL1, BICD2 or HOOK3. The dynactin complex is built around ACTR1A/ACTB filament and consists of an actin-related filament composed of a shoulder domain, a pointed end and a barbed end. Its length is defined by its flexible shoulder domain. The soulder is composed of 2 DCTN1 subunits, 4 DCTN2 and 2 DCTN3. The 4 DCNT2 (via N-terminus) bind the ACTR1A filament and act as molecular rulers to determine the length. The pointed end is important for binding dynein-dynactin cargo adapters. Consists of 4 subunits: ACTR10, DCNT4, DCTN5 and DCTN6. The barbed end is composed of a CAPZA1:CAPZB heterodimers, which binds ACTR1A/ACTB filament and dynactin and stabilizes dynactin. Interacts with ATP7B, but not ATP7A, in a copper-dependent manner. Interacts with ANK2; this interaction is required for localization at costameres. Interacts with N4BP2L1.</text>
</comment>
<keyword evidence="7" id="KW-0597">Phosphoprotein</keyword>
<evidence type="ECO:0000256" key="7">
    <source>
        <dbReference type="ARBA" id="ARBA00022553"/>
    </source>
</evidence>
<evidence type="ECO:0000256" key="14">
    <source>
        <dbReference type="ARBA" id="ARBA00093507"/>
    </source>
</evidence>
<dbReference type="GO" id="GO:0001725">
    <property type="term" value="C:stress fiber"/>
    <property type="evidence" value="ECO:0007669"/>
    <property type="project" value="UniProtKB-SubCell"/>
</dbReference>
<protein>
    <recommendedName>
        <fullName evidence="13">Dynactin subunit 4</fullName>
    </recommendedName>
</protein>
<dbReference type="Pfam" id="PF05502">
    <property type="entry name" value="Dynactin_p62"/>
    <property type="match status" value="2"/>
</dbReference>
<sequence>MAYFLGHNYVNYVCGCGILKPITKIYFCRHCLKIRCAFCVCHEVDSHYCVNCQENIPSSEARLRKLKCANCFDCPCCFHALATRATNVALPSKPEDEKKGVKPITRKMYYFACFSCRWTSRDVGIPDQTVASGAWPDRENVHTNRIIALQEYFTSIIIRDKIAKQEMLKKKHNTRGKFTTLTDKIGLTAAILRKQVGLPDLSMSSCTYMSANKPTIVPAVASEDVDDLPEEIFTTPLNLMEVTTVEQRLFHPDNQAATVSGLFPQHKLFLIKQSLRCRQCEHNVIKPEYNPTSIKFKINLLACYHIPELRLISCEALKNKESSQIFLKLTNPTHNDMLISFLSIDFKCPESETKTEKKSGVEESAVILGRQLSISIPEEPRDFENISNSAIDLPEEVITLPARDDAAEYDEATSQGVDDPGFIVWRKFNKIGLKLKITPNTDLTLGDEVIVGLTLKYTYMNTVSSFPEKQKHDLYAKVFITAGKLQ</sequence>
<keyword evidence="6" id="KW-1017">Isopeptide bond</keyword>
<dbReference type="GO" id="GO:0005938">
    <property type="term" value="C:cell cortex"/>
    <property type="evidence" value="ECO:0007669"/>
    <property type="project" value="UniProtKB-SubCell"/>
</dbReference>
<evidence type="ECO:0000256" key="12">
    <source>
        <dbReference type="ARBA" id="ARBA00034776"/>
    </source>
</evidence>
<evidence type="ECO:0000256" key="8">
    <source>
        <dbReference type="ARBA" id="ARBA00022843"/>
    </source>
</evidence>
<evidence type="ECO:0000256" key="9">
    <source>
        <dbReference type="ARBA" id="ARBA00022990"/>
    </source>
</evidence>
<evidence type="ECO:0000256" key="6">
    <source>
        <dbReference type="ARBA" id="ARBA00022499"/>
    </source>
</evidence>
<evidence type="ECO:0000256" key="13">
    <source>
        <dbReference type="ARBA" id="ARBA00034864"/>
    </source>
</evidence>
<keyword evidence="10" id="KW-0175">Coiled coil</keyword>
<comment type="similarity">
    <text evidence="12">Belongs to the dynactin subunit 4 family.</text>
</comment>
<evidence type="ECO:0000313" key="15">
    <source>
        <dbReference type="EMBL" id="NOV45744.1"/>
    </source>
</evidence>
<dbReference type="InterPro" id="IPR008603">
    <property type="entry name" value="DCTN4"/>
</dbReference>
<keyword evidence="9" id="KW-0007">Acetylation</keyword>
<reference evidence="15" key="1">
    <citation type="submission" date="2020-03" db="EMBL/GenBank/DDBJ databases">
        <title>Transcriptomic Profiling of the Digestive Tract of the Rat Flea, Xenopsylla cheopis, Following Blood Feeding and Infection with Yersinia pestis.</title>
        <authorList>
            <person name="Bland D.M."/>
            <person name="Martens C.A."/>
            <person name="Virtaneva K."/>
            <person name="Kanakabandi K."/>
            <person name="Long D."/>
            <person name="Rosenke R."/>
            <person name="Saturday G.A."/>
            <person name="Hoyt F.H."/>
            <person name="Bruno D.P."/>
            <person name="Ribeiro J.M.C."/>
            <person name="Hinnebusch J."/>
        </authorList>
    </citation>
    <scope>NUCLEOTIDE SEQUENCE</scope>
</reference>
<evidence type="ECO:0000256" key="10">
    <source>
        <dbReference type="ARBA" id="ARBA00023054"/>
    </source>
</evidence>
<organism evidence="15">
    <name type="scientific">Xenopsylla cheopis</name>
    <name type="common">Oriental rat flea</name>
    <name type="synonym">Pulex cheopis</name>
    <dbReference type="NCBI Taxonomy" id="163159"/>
    <lineage>
        <taxon>Eukaryota</taxon>
        <taxon>Metazoa</taxon>
        <taxon>Ecdysozoa</taxon>
        <taxon>Arthropoda</taxon>
        <taxon>Hexapoda</taxon>
        <taxon>Insecta</taxon>
        <taxon>Pterygota</taxon>
        <taxon>Neoptera</taxon>
        <taxon>Endopterygota</taxon>
        <taxon>Siphonaptera</taxon>
        <taxon>Pulicidae</taxon>
        <taxon>Xenopsyllinae</taxon>
        <taxon>Xenopsylla</taxon>
    </lineage>
</organism>
<accession>A0A6M2DIL9</accession>
<keyword evidence="11" id="KW-0206">Cytoskeleton</keyword>
<evidence type="ECO:0000256" key="3">
    <source>
        <dbReference type="ARBA" id="ARBA00004544"/>
    </source>
</evidence>
<keyword evidence="5" id="KW-0963">Cytoplasm</keyword>
<dbReference type="EMBL" id="GIIL01002018">
    <property type="protein sequence ID" value="NOV45744.1"/>
    <property type="molecule type" value="Transcribed_RNA"/>
</dbReference>
<dbReference type="PANTHER" id="PTHR13034">
    <property type="entry name" value="DYNACTIN P62 SUBUNIT"/>
    <property type="match status" value="1"/>
</dbReference>
<dbReference type="GO" id="GO:0030016">
    <property type="term" value="C:myofibril"/>
    <property type="evidence" value="ECO:0007669"/>
    <property type="project" value="UniProtKB-SubCell"/>
</dbReference>
<evidence type="ECO:0000256" key="4">
    <source>
        <dbReference type="ARBA" id="ARBA00004657"/>
    </source>
</evidence>
<dbReference type="AlphaFoldDB" id="A0A6M2DIL9"/>
<evidence type="ECO:0000256" key="11">
    <source>
        <dbReference type="ARBA" id="ARBA00023212"/>
    </source>
</evidence>
<comment type="subcellular location">
    <subcellularLocation>
        <location evidence="3">Cytoplasm</location>
        <location evidence="3">Cell cortex</location>
    </subcellularLocation>
    <subcellularLocation>
        <location evidence="1">Cytoplasm</location>
        <location evidence="1">Cytoskeleton</location>
        <location evidence="1">Microtubule organizing center</location>
        <location evidence="1">Centrosome</location>
    </subcellularLocation>
    <subcellularLocation>
        <location evidence="2">Cytoplasm</location>
        <location evidence="2">Cytoskeleton</location>
        <location evidence="2">Stress fiber</location>
    </subcellularLocation>
    <subcellularLocation>
        <location evidence="4">Cytoplasm</location>
        <location evidence="4">Myofibril</location>
    </subcellularLocation>
</comment>
<dbReference type="GO" id="GO:0005813">
    <property type="term" value="C:centrosome"/>
    <property type="evidence" value="ECO:0007669"/>
    <property type="project" value="UniProtKB-SubCell"/>
</dbReference>
<dbReference type="PANTHER" id="PTHR13034:SF2">
    <property type="entry name" value="DYNACTIN SUBUNIT 4"/>
    <property type="match status" value="1"/>
</dbReference>
<keyword evidence="8" id="KW-0832">Ubl conjugation</keyword>